<comment type="subcellular location">
    <subcellularLocation>
        <location evidence="1">Cell membrane</location>
        <topology evidence="1">Multi-pass membrane protein</topology>
    </subcellularLocation>
</comment>
<dbReference type="GO" id="GO:0005886">
    <property type="term" value="C:plasma membrane"/>
    <property type="evidence" value="ECO:0007669"/>
    <property type="project" value="UniProtKB-SubCell"/>
</dbReference>
<dbReference type="EMBL" id="JAEINH010000001">
    <property type="protein sequence ID" value="MBI9113431.1"/>
    <property type="molecule type" value="Genomic_DNA"/>
</dbReference>
<dbReference type="PANTHER" id="PTHR33884:SF3">
    <property type="entry name" value="UPF0410 PROTEIN YMGE"/>
    <property type="match status" value="1"/>
</dbReference>
<dbReference type="PANTHER" id="PTHR33884">
    <property type="entry name" value="UPF0410 PROTEIN YMGE"/>
    <property type="match status" value="1"/>
</dbReference>
<dbReference type="Proteomes" id="UP000602087">
    <property type="component" value="Unassembled WGS sequence"/>
</dbReference>
<feature type="transmembrane region" description="Helical" evidence="7">
    <location>
        <begin position="12"/>
        <end position="31"/>
    </location>
</feature>
<evidence type="ECO:0000256" key="7">
    <source>
        <dbReference type="SAM" id="Phobius"/>
    </source>
</evidence>
<gene>
    <name evidence="8" type="ORF">JAV76_00205</name>
</gene>
<dbReference type="AlphaFoldDB" id="A0A934I391"/>
<evidence type="ECO:0000256" key="2">
    <source>
        <dbReference type="ARBA" id="ARBA00011006"/>
    </source>
</evidence>
<organism evidence="8 9">
    <name type="scientific">Sanguibacter suaedae</name>
    <dbReference type="NCBI Taxonomy" id="2795737"/>
    <lineage>
        <taxon>Bacteria</taxon>
        <taxon>Bacillati</taxon>
        <taxon>Actinomycetota</taxon>
        <taxon>Actinomycetes</taxon>
        <taxon>Micrococcales</taxon>
        <taxon>Sanguibacteraceae</taxon>
        <taxon>Sanguibacter</taxon>
    </lineage>
</organism>
<dbReference type="InterPro" id="IPR007341">
    <property type="entry name" value="Transgly_assoc"/>
</dbReference>
<keyword evidence="3" id="KW-1003">Cell membrane</keyword>
<protein>
    <submittedName>
        <fullName evidence="8">GlsB/YeaQ/YmgE family stress response membrane protein</fullName>
    </submittedName>
</protein>
<dbReference type="Pfam" id="PF04226">
    <property type="entry name" value="Transgly_assoc"/>
    <property type="match status" value="1"/>
</dbReference>
<comment type="caution">
    <text evidence="8">The sequence shown here is derived from an EMBL/GenBank/DDBJ whole genome shotgun (WGS) entry which is preliminary data.</text>
</comment>
<keyword evidence="9" id="KW-1185">Reference proteome</keyword>
<evidence type="ECO:0000313" key="9">
    <source>
        <dbReference type="Proteomes" id="UP000602087"/>
    </source>
</evidence>
<keyword evidence="5 7" id="KW-1133">Transmembrane helix</keyword>
<evidence type="ECO:0000256" key="1">
    <source>
        <dbReference type="ARBA" id="ARBA00004651"/>
    </source>
</evidence>
<reference evidence="8" key="1">
    <citation type="submission" date="2020-12" db="EMBL/GenBank/DDBJ databases">
        <title>Sanguibacter suaedae sp. nov., isolated from Suaeda aralocaspica.</title>
        <authorList>
            <person name="Ma Q."/>
        </authorList>
    </citation>
    <scope>NUCLEOTIDE SEQUENCE</scope>
    <source>
        <strain evidence="8">YZGR15</strain>
    </source>
</reference>
<evidence type="ECO:0000313" key="8">
    <source>
        <dbReference type="EMBL" id="MBI9113431.1"/>
    </source>
</evidence>
<feature type="transmembrane region" description="Helical" evidence="7">
    <location>
        <begin position="38"/>
        <end position="56"/>
    </location>
</feature>
<sequence>MGSHVTTDSLVGLLSWIIIGLVAGAIARAVLPGRAGGGWLTSLVVGVVGAIVGGYIGRHYFGASTNESIFDIGTWLWAFLGSLLVLAIVGLVAGGRSRRSRSRA</sequence>
<keyword evidence="6 7" id="KW-0472">Membrane</keyword>
<evidence type="ECO:0000256" key="3">
    <source>
        <dbReference type="ARBA" id="ARBA00022475"/>
    </source>
</evidence>
<evidence type="ECO:0000256" key="6">
    <source>
        <dbReference type="ARBA" id="ARBA00023136"/>
    </source>
</evidence>
<name>A0A934I391_9MICO</name>
<comment type="similarity">
    <text evidence="2">Belongs to the UPF0410 family.</text>
</comment>
<feature type="transmembrane region" description="Helical" evidence="7">
    <location>
        <begin position="76"/>
        <end position="94"/>
    </location>
</feature>
<proteinExistence type="inferred from homology"/>
<accession>A0A934I391</accession>
<evidence type="ECO:0000256" key="5">
    <source>
        <dbReference type="ARBA" id="ARBA00022989"/>
    </source>
</evidence>
<evidence type="ECO:0000256" key="4">
    <source>
        <dbReference type="ARBA" id="ARBA00022692"/>
    </source>
</evidence>
<keyword evidence="4 7" id="KW-0812">Transmembrane</keyword>